<dbReference type="CDD" id="cd06571">
    <property type="entry name" value="Bac_DnaA_C"/>
    <property type="match status" value="1"/>
</dbReference>
<dbReference type="Gene3D" id="1.10.1750.10">
    <property type="match status" value="1"/>
</dbReference>
<dbReference type="Gene3D" id="3.40.50.300">
    <property type="entry name" value="P-loop containing nucleotide triphosphate hydrolases"/>
    <property type="match status" value="1"/>
</dbReference>
<dbReference type="InterPro" id="IPR001957">
    <property type="entry name" value="Chromosome_initiator_DnaA"/>
</dbReference>
<feature type="binding site" evidence="8">
    <location>
        <position position="185"/>
    </location>
    <ligand>
        <name>ATP</name>
        <dbReference type="ChEBI" id="CHEBI:30616"/>
    </ligand>
</feature>
<dbReference type="Pfam" id="PF00308">
    <property type="entry name" value="Bac_DnaA"/>
    <property type="match status" value="1"/>
</dbReference>
<dbReference type="InterPro" id="IPR027417">
    <property type="entry name" value="P-loop_NTPase"/>
</dbReference>
<dbReference type="Proteomes" id="UP001152599">
    <property type="component" value="Unassembled WGS sequence"/>
</dbReference>
<comment type="domain">
    <text evidence="8">Domain I is involved in oligomerization and binding regulators, domain II is flexibile and of varying length in different bacteria, domain III forms the AAA+ region, while domain IV binds dsDNA.</text>
</comment>
<dbReference type="GO" id="GO:0006275">
    <property type="term" value="P:regulation of DNA replication"/>
    <property type="evidence" value="ECO:0007669"/>
    <property type="project" value="UniProtKB-UniRule"/>
</dbReference>
<dbReference type="Pfam" id="PF08299">
    <property type="entry name" value="Bac_DnaA_C"/>
    <property type="match status" value="1"/>
</dbReference>
<feature type="region of interest" description="Domain IV, binds dsDNA" evidence="8">
    <location>
        <begin position="356"/>
        <end position="476"/>
    </location>
</feature>
<feature type="binding site" evidence="8">
    <location>
        <position position="186"/>
    </location>
    <ligand>
        <name>ATP</name>
        <dbReference type="ChEBI" id="CHEBI:30616"/>
    </ligand>
</feature>
<keyword evidence="5 8" id="KW-0067">ATP-binding</keyword>
<evidence type="ECO:0000313" key="15">
    <source>
        <dbReference type="Proteomes" id="UP001152599"/>
    </source>
</evidence>
<feature type="binding site" evidence="8">
    <location>
        <position position="183"/>
    </location>
    <ligand>
        <name>ATP</name>
        <dbReference type="ChEBI" id="CHEBI:30616"/>
    </ligand>
</feature>
<dbReference type="PANTHER" id="PTHR30050">
    <property type="entry name" value="CHROMOSOMAL REPLICATION INITIATOR PROTEIN DNAA"/>
    <property type="match status" value="1"/>
</dbReference>
<organism evidence="14 15">
    <name type="scientific">Profundicola chukchiensis</name>
    <dbReference type="NCBI Taxonomy" id="2961959"/>
    <lineage>
        <taxon>Bacteria</taxon>
        <taxon>Pseudomonadati</taxon>
        <taxon>Bacteroidota</taxon>
        <taxon>Flavobacteriia</taxon>
        <taxon>Flavobacteriales</taxon>
        <taxon>Weeksellaceae</taxon>
        <taxon>Profundicola</taxon>
    </lineage>
</organism>
<dbReference type="GO" id="GO:0006270">
    <property type="term" value="P:DNA replication initiation"/>
    <property type="evidence" value="ECO:0007669"/>
    <property type="project" value="UniProtKB-UniRule"/>
</dbReference>
<dbReference type="InterPro" id="IPR013317">
    <property type="entry name" value="DnaA_dom"/>
</dbReference>
<evidence type="ECO:0000259" key="13">
    <source>
        <dbReference type="SMART" id="SM00760"/>
    </source>
</evidence>
<sequence length="476" mass="54644">MSKTAASVWSNCLEFIQDNISPQAYTTWFEPIKAIKLDKSILTIQVPSKFFYEWLEEHYIKLLKVSLQKELGSDAKLVYSIVMDQNISKKDPYTVKIPSSNKEKLKPQELNAPLHLESSKVKNPFIIPGLQKIKIDSQLNIHFNFDNFIEGETNRLARSAGKAIAKRPGGTSFNPLFIYGGVGLGKTHLAHAIGLEVKEKHPEKTVLYVDMQKFIQQYAEASRSNNRNDFIHFYQMIDVLIIDDVQFLSGKKGTQEVFFHIFNDLHQRGNQLILTSDKPPVDIQDMEQRLISRFKWGLSADLQAPDYDLRYNILKHKLEKDGMEIPEEVIEYIAKNIKTNFRELEGALNSLMAQSLLNKKEITLELAERALVTLIQTQRKEISIDYIQKVVCDYFKIPLEKVQSKTRKRDIVQARQLAMFFAKKYTNASLASIGTQIGKRDHATVLHACKTVKNLSETDKVFKGYVDDLRRKISAE</sequence>
<evidence type="ECO:0000256" key="8">
    <source>
        <dbReference type="HAMAP-Rule" id="MF_00377"/>
    </source>
</evidence>
<dbReference type="NCBIfam" id="TIGR00362">
    <property type="entry name" value="DnaA"/>
    <property type="match status" value="1"/>
</dbReference>
<accession>A0A9X4RV09</accession>
<comment type="caution">
    <text evidence="8">Lacks conserved residue(s) required for the propagation of feature annotation.</text>
</comment>
<comment type="function">
    <text evidence="8 10">Plays an essential role in the initiation and regulation of chromosomal replication. ATP-DnaA binds to the origin of replication (oriC) to initiate formation of the DNA replication initiation complex once per cell cycle. Binds the DnaA box (a 9 base pair repeat at the origin) and separates the double-stranded (ds)DNA. Forms a right-handed helical filament on oriC DNA; dsDNA binds to the exterior of the filament while single-stranded (ss)DNA is stabiized in the filament's interior. The ATP-DnaA-oriC complex binds and stabilizes one strand of the AT-rich DNA unwinding element (DUE), permitting loading of DNA polymerase. After initiation quickly degrades to an ADP-DnaA complex that is not apt for DNA replication. Binds acidic phospholipids.</text>
</comment>
<comment type="subcellular location">
    <subcellularLocation>
        <location evidence="8">Cytoplasm</location>
    </subcellularLocation>
</comment>
<dbReference type="CDD" id="cd00009">
    <property type="entry name" value="AAA"/>
    <property type="match status" value="1"/>
</dbReference>
<evidence type="ECO:0000256" key="7">
    <source>
        <dbReference type="ARBA" id="ARBA00023125"/>
    </source>
</evidence>
<evidence type="ECO:0000256" key="3">
    <source>
        <dbReference type="ARBA" id="ARBA00022705"/>
    </source>
</evidence>
<protein>
    <recommendedName>
        <fullName evidence="8 9">Chromosomal replication initiator protein DnaA</fullName>
    </recommendedName>
</protein>
<dbReference type="SUPFAM" id="SSF52540">
    <property type="entry name" value="P-loop containing nucleoside triphosphate hydrolases"/>
    <property type="match status" value="1"/>
</dbReference>
<dbReference type="GO" id="GO:0005737">
    <property type="term" value="C:cytoplasm"/>
    <property type="evidence" value="ECO:0007669"/>
    <property type="project" value="UniProtKB-SubCell"/>
</dbReference>
<dbReference type="InterPro" id="IPR003593">
    <property type="entry name" value="AAA+_ATPase"/>
</dbReference>
<dbReference type="SMART" id="SM00760">
    <property type="entry name" value="Bac_DnaA_C"/>
    <property type="match status" value="1"/>
</dbReference>
<dbReference type="SMART" id="SM00382">
    <property type="entry name" value="AAA"/>
    <property type="match status" value="1"/>
</dbReference>
<feature type="domain" description="AAA+ ATPase" evidence="12">
    <location>
        <begin position="172"/>
        <end position="302"/>
    </location>
</feature>
<dbReference type="Gene3D" id="3.30.300.180">
    <property type="match status" value="1"/>
</dbReference>
<evidence type="ECO:0000256" key="4">
    <source>
        <dbReference type="ARBA" id="ARBA00022741"/>
    </source>
</evidence>
<name>A0A9X4RV09_9FLAO</name>
<dbReference type="InterPro" id="IPR024633">
    <property type="entry name" value="DnaA_N_dom"/>
</dbReference>
<evidence type="ECO:0000256" key="9">
    <source>
        <dbReference type="NCBIfam" id="TIGR00362"/>
    </source>
</evidence>
<evidence type="ECO:0000256" key="6">
    <source>
        <dbReference type="ARBA" id="ARBA00023121"/>
    </source>
</evidence>
<dbReference type="AlphaFoldDB" id="A0A9X4RV09"/>
<comment type="subunit">
    <text evidence="8">Oligomerizes as a right-handed, spiral filament on DNA at oriC.</text>
</comment>
<evidence type="ECO:0000256" key="5">
    <source>
        <dbReference type="ARBA" id="ARBA00022840"/>
    </source>
</evidence>
<dbReference type="PANTHER" id="PTHR30050:SF2">
    <property type="entry name" value="CHROMOSOMAL REPLICATION INITIATOR PROTEIN DNAA"/>
    <property type="match status" value="1"/>
</dbReference>
<keyword evidence="3 8" id="KW-0235">DNA replication</keyword>
<dbReference type="InterPro" id="IPR010921">
    <property type="entry name" value="Trp_repressor/repl_initiator"/>
</dbReference>
<evidence type="ECO:0000259" key="12">
    <source>
        <dbReference type="SMART" id="SM00382"/>
    </source>
</evidence>
<dbReference type="FunFam" id="3.40.50.300:FF:000668">
    <property type="entry name" value="Chromosomal replication initiator protein DnaA"/>
    <property type="match status" value="1"/>
</dbReference>
<comment type="similarity">
    <text evidence="1 8 11">Belongs to the DnaA family.</text>
</comment>
<dbReference type="GO" id="GO:0005886">
    <property type="term" value="C:plasma membrane"/>
    <property type="evidence" value="ECO:0007669"/>
    <property type="project" value="TreeGrafter"/>
</dbReference>
<evidence type="ECO:0000256" key="2">
    <source>
        <dbReference type="ARBA" id="ARBA00022490"/>
    </source>
</evidence>
<feature type="region of interest" description="Domain I, interacts with DnaA modulators" evidence="8">
    <location>
        <begin position="1"/>
        <end position="112"/>
    </location>
</feature>
<dbReference type="InterPro" id="IPR018312">
    <property type="entry name" value="Chromosome_initiator_DnaA_CS"/>
</dbReference>
<dbReference type="HAMAP" id="MF_00377">
    <property type="entry name" value="DnaA_bact"/>
    <property type="match status" value="1"/>
</dbReference>
<dbReference type="PRINTS" id="PR00051">
    <property type="entry name" value="DNAA"/>
</dbReference>
<comment type="caution">
    <text evidence="14">The sequence shown here is derived from an EMBL/GenBank/DDBJ whole genome shotgun (WGS) entry which is preliminary data.</text>
</comment>
<proteinExistence type="inferred from homology"/>
<dbReference type="SUPFAM" id="SSF48295">
    <property type="entry name" value="TrpR-like"/>
    <property type="match status" value="1"/>
</dbReference>
<dbReference type="EMBL" id="JANCMU010000006">
    <property type="protein sequence ID" value="MDG4946693.1"/>
    <property type="molecule type" value="Genomic_DNA"/>
</dbReference>
<keyword evidence="4 8" id="KW-0547">Nucleotide-binding</keyword>
<evidence type="ECO:0000256" key="10">
    <source>
        <dbReference type="RuleBase" id="RU000577"/>
    </source>
</evidence>
<feature type="binding site" evidence="8">
    <location>
        <position position="187"/>
    </location>
    <ligand>
        <name>ATP</name>
        <dbReference type="ChEBI" id="CHEBI:30616"/>
    </ligand>
</feature>
<evidence type="ECO:0000256" key="11">
    <source>
        <dbReference type="RuleBase" id="RU004227"/>
    </source>
</evidence>
<keyword evidence="6 8" id="KW-0446">Lipid-binding</keyword>
<evidence type="ECO:0000313" key="14">
    <source>
        <dbReference type="EMBL" id="MDG4946693.1"/>
    </source>
</evidence>
<dbReference type="InterPro" id="IPR038454">
    <property type="entry name" value="DnaA_N_sf"/>
</dbReference>
<reference evidence="14" key="1">
    <citation type="submission" date="2022-07" db="EMBL/GenBank/DDBJ databases">
        <title>Description and genome-wide analysis of Profundicola chukchiensis gen. nov., sp. nov., marine bacteria isolated from bottom sediments of the Chukchi Sea.</title>
        <authorList>
            <person name="Romanenko L."/>
            <person name="Otstavnykh N."/>
            <person name="Kurilenko V."/>
            <person name="Eremeev V."/>
            <person name="Velansky P."/>
            <person name="Mikhailov V."/>
            <person name="Isaeva M."/>
        </authorList>
    </citation>
    <scope>NUCLEOTIDE SEQUENCE</scope>
    <source>
        <strain evidence="14">KMM 9713</strain>
    </source>
</reference>
<dbReference type="Pfam" id="PF11638">
    <property type="entry name" value="DnaA_N"/>
    <property type="match status" value="1"/>
</dbReference>
<keyword evidence="15" id="KW-1185">Reference proteome</keyword>
<dbReference type="PROSITE" id="PS01008">
    <property type="entry name" value="DNAA"/>
    <property type="match status" value="1"/>
</dbReference>
<dbReference type="InterPro" id="IPR020591">
    <property type="entry name" value="Chromosome_initiator_DnaA-like"/>
</dbReference>
<keyword evidence="2 8" id="KW-0963">Cytoplasm</keyword>
<keyword evidence="7 8" id="KW-0238">DNA-binding</keyword>
<evidence type="ECO:0000256" key="1">
    <source>
        <dbReference type="ARBA" id="ARBA00006583"/>
    </source>
</evidence>
<dbReference type="InterPro" id="IPR013159">
    <property type="entry name" value="DnaA_C"/>
</dbReference>
<dbReference type="RefSeq" id="WP_304416207.1">
    <property type="nucleotide sequence ID" value="NZ_JANAIE010000002.1"/>
</dbReference>
<dbReference type="GO" id="GO:0005524">
    <property type="term" value="F:ATP binding"/>
    <property type="evidence" value="ECO:0007669"/>
    <property type="project" value="UniProtKB-UniRule"/>
</dbReference>
<gene>
    <name evidence="8 14" type="primary">dnaA</name>
    <name evidence="14" type="ORF">NMK71_09715</name>
</gene>
<feature type="domain" description="Chromosomal replication initiator DnaA C-terminal" evidence="13">
    <location>
        <begin position="383"/>
        <end position="452"/>
    </location>
</feature>
<dbReference type="GO" id="GO:0008289">
    <property type="term" value="F:lipid binding"/>
    <property type="evidence" value="ECO:0007669"/>
    <property type="project" value="UniProtKB-KW"/>
</dbReference>
<dbReference type="Gene3D" id="1.10.8.60">
    <property type="match status" value="1"/>
</dbReference>
<dbReference type="GO" id="GO:0003688">
    <property type="term" value="F:DNA replication origin binding"/>
    <property type="evidence" value="ECO:0007669"/>
    <property type="project" value="UniProtKB-UniRule"/>
</dbReference>